<gene>
    <name evidence="1" type="ORF">GCM10009850_111270</name>
</gene>
<dbReference type="Pfam" id="PF20062">
    <property type="entry name" value="DUF6461"/>
    <property type="match status" value="1"/>
</dbReference>
<proteinExistence type="predicted"/>
<reference evidence="2" key="1">
    <citation type="journal article" date="2019" name="Int. J. Syst. Evol. Microbiol.">
        <title>The Global Catalogue of Microorganisms (GCM) 10K type strain sequencing project: providing services to taxonomists for standard genome sequencing and annotation.</title>
        <authorList>
            <consortium name="The Broad Institute Genomics Platform"/>
            <consortium name="The Broad Institute Genome Sequencing Center for Infectious Disease"/>
            <person name="Wu L."/>
            <person name="Ma J."/>
        </authorList>
    </citation>
    <scope>NUCLEOTIDE SEQUENCE [LARGE SCALE GENOMIC DNA]</scope>
    <source>
        <strain evidence="2">JCM 16114</strain>
    </source>
</reference>
<evidence type="ECO:0000313" key="1">
    <source>
        <dbReference type="EMBL" id="GAA2215659.1"/>
    </source>
</evidence>
<organism evidence="1 2">
    <name type="scientific">Nonomuraea monospora</name>
    <dbReference type="NCBI Taxonomy" id="568818"/>
    <lineage>
        <taxon>Bacteria</taxon>
        <taxon>Bacillati</taxon>
        <taxon>Actinomycetota</taxon>
        <taxon>Actinomycetes</taxon>
        <taxon>Streptosporangiales</taxon>
        <taxon>Streptosporangiaceae</taxon>
        <taxon>Nonomuraea</taxon>
    </lineage>
</organism>
<dbReference type="InterPro" id="IPR045592">
    <property type="entry name" value="DUF6461"/>
</dbReference>
<name>A0ABP5PVA6_9ACTN</name>
<evidence type="ECO:0000313" key="2">
    <source>
        <dbReference type="Proteomes" id="UP001499843"/>
    </source>
</evidence>
<dbReference type="RefSeq" id="WP_344494570.1">
    <property type="nucleotide sequence ID" value="NZ_BAAAQX010000053.1"/>
</dbReference>
<dbReference type="EMBL" id="BAAAQX010000053">
    <property type="protein sequence ID" value="GAA2215659.1"/>
    <property type="molecule type" value="Genomic_DNA"/>
</dbReference>
<keyword evidence="2" id="KW-1185">Reference proteome</keyword>
<comment type="caution">
    <text evidence="1">The sequence shown here is derived from an EMBL/GenBank/DDBJ whole genome shotgun (WGS) entry which is preliminary data.</text>
</comment>
<accession>A0ABP5PVA6</accession>
<protein>
    <submittedName>
        <fullName evidence="1">Uncharacterized protein</fullName>
    </submittedName>
</protein>
<dbReference type="Proteomes" id="UP001499843">
    <property type="component" value="Unassembled WGS sequence"/>
</dbReference>
<sequence length="371" mass="41602">MSSFPFYKEMIRSIFDEPACVTWVRSENIQDVVQAFGGQTTQLAEGGFDDLYDSYELYDDEEGIILLTQWPGWFTGVEFTRYIGARPDVLRRLSTFGQAVAVAWTVELDATFAYAADGKLESIFDPVRQGTTAAEPERLAWAETYGVTTEQWRDDWRAASFALAEHITGLRVDQAWKERRHLVLRIEQEEDEKNEAPTVRPPLVLREDLREVVARHPRVAALAAAPPDEEFTELTLIACELAVGAVALDGPDIAEALAAIAAGRRGQPVRSLSERLLEQADDFQRRSAKVMDANANPGFPDPKTDWGRLLMKHHALRALAAPLTMDPHMACNAAIGQAQEVVIGRRKQSDEYRLLKAMERIAFYVFNGHNP</sequence>